<proteinExistence type="predicted"/>
<evidence type="ECO:0000313" key="2">
    <source>
        <dbReference type="EMBL" id="PFZ19604.1"/>
    </source>
</evidence>
<comment type="caution">
    <text evidence="2">The sequence shown here is derived from an EMBL/GenBank/DDBJ whole genome shotgun (WGS) entry which is preliminary data.</text>
</comment>
<evidence type="ECO:0000313" key="3">
    <source>
        <dbReference type="Proteomes" id="UP000223311"/>
    </source>
</evidence>
<dbReference type="InterPro" id="IPR018689">
    <property type="entry name" value="Imm33_dom"/>
</dbReference>
<dbReference type="AlphaFoldDB" id="A0A2C4J1W2"/>
<feature type="domain" description="Immunity protein Imm33" evidence="1">
    <location>
        <begin position="1"/>
        <end position="84"/>
    </location>
</feature>
<reference evidence="2 3" key="1">
    <citation type="submission" date="2017-09" db="EMBL/GenBank/DDBJ databases">
        <title>Large-scale bioinformatics analysis of Bacillus genomes uncovers conserved roles of natural products in bacterial physiology.</title>
        <authorList>
            <consortium name="Agbiome Team Llc"/>
            <person name="Bleich R.M."/>
            <person name="Grubbs K.J."/>
            <person name="Santa Maria K.C."/>
            <person name="Allen S.E."/>
            <person name="Farag S."/>
            <person name="Shank E.A."/>
            <person name="Bowers A."/>
        </authorList>
    </citation>
    <scope>NUCLEOTIDE SEQUENCE [LARGE SCALE GENOMIC DNA]</scope>
    <source>
        <strain evidence="2 3">AFS080080</strain>
    </source>
</reference>
<evidence type="ECO:0000259" key="1">
    <source>
        <dbReference type="Pfam" id="PF09951"/>
    </source>
</evidence>
<accession>A0A2C4J1W2</accession>
<dbReference type="RefSeq" id="WP_098069156.1">
    <property type="nucleotide sequence ID" value="NZ_JBNTQF010000013.1"/>
</dbReference>
<dbReference type="Proteomes" id="UP000223311">
    <property type="component" value="Unassembled WGS sequence"/>
</dbReference>
<gene>
    <name evidence="2" type="ORF">COL66_28930</name>
</gene>
<protein>
    <recommendedName>
        <fullName evidence="1">Immunity protein Imm33 domain-containing protein</fullName>
    </recommendedName>
</protein>
<name>A0A2C4J1W2_9BACI</name>
<dbReference type="Pfam" id="PF09951">
    <property type="entry name" value="Imm33"/>
    <property type="match status" value="1"/>
</dbReference>
<sequence>MVSKNIINKTGKLKRILRENLIEAADDSWKFVSEFDDDNSIDDSENLALCDFNAVANIELAILGIYELPIGSDLQLVSENGKIRFINNLTGE</sequence>
<dbReference type="EMBL" id="NVGE01000073">
    <property type="protein sequence ID" value="PFZ19604.1"/>
    <property type="molecule type" value="Genomic_DNA"/>
</dbReference>
<organism evidence="2 3">
    <name type="scientific">Bacillus wiedmannii</name>
    <dbReference type="NCBI Taxonomy" id="1890302"/>
    <lineage>
        <taxon>Bacteria</taxon>
        <taxon>Bacillati</taxon>
        <taxon>Bacillota</taxon>
        <taxon>Bacilli</taxon>
        <taxon>Bacillales</taxon>
        <taxon>Bacillaceae</taxon>
        <taxon>Bacillus</taxon>
        <taxon>Bacillus cereus group</taxon>
    </lineage>
</organism>